<evidence type="ECO:0000313" key="3">
    <source>
        <dbReference type="EMBL" id="MDR6376375.1"/>
    </source>
</evidence>
<protein>
    <submittedName>
        <fullName evidence="2">Uncharacterized protein</fullName>
    </submittedName>
</protein>
<keyword evidence="1" id="KW-1133">Transmembrane helix</keyword>
<accession>A0AB73IBM9</accession>
<reference evidence="2 4" key="1">
    <citation type="submission" date="2023-07" db="EMBL/GenBank/DDBJ databases">
        <title>Sorghum-associated microbial communities from plants grown in Nebraska, USA.</title>
        <authorList>
            <person name="Schachtman D."/>
        </authorList>
    </citation>
    <scope>NUCLEOTIDE SEQUENCE</scope>
    <source>
        <strain evidence="3 4">DS1039</strain>
        <strain evidence="2">DS1061</strain>
    </source>
</reference>
<gene>
    <name evidence="3" type="ORF">J2776_003075</name>
    <name evidence="2" type="ORF">J2793_002632</name>
</gene>
<proteinExistence type="predicted"/>
<feature type="transmembrane region" description="Helical" evidence="1">
    <location>
        <begin position="33"/>
        <end position="56"/>
    </location>
</feature>
<evidence type="ECO:0000256" key="1">
    <source>
        <dbReference type="SAM" id="Phobius"/>
    </source>
</evidence>
<dbReference type="EMBL" id="JAVDQN010000002">
    <property type="protein sequence ID" value="MDR6376375.1"/>
    <property type="molecule type" value="Genomic_DNA"/>
</dbReference>
<dbReference type="EMBL" id="JAURTK010000003">
    <property type="protein sequence ID" value="MDP9647186.1"/>
    <property type="molecule type" value="Genomic_DNA"/>
</dbReference>
<sequence length="58" mass="6051">MNGVERSVAVLLGSASRLWSIACVIGLRHGSVMIALPLCSSACFFGLRFVLTVLGLSA</sequence>
<organism evidence="2 5">
    <name type="scientific">Paraburkholderia caledonica</name>
    <dbReference type="NCBI Taxonomy" id="134536"/>
    <lineage>
        <taxon>Bacteria</taxon>
        <taxon>Pseudomonadati</taxon>
        <taxon>Pseudomonadota</taxon>
        <taxon>Betaproteobacteria</taxon>
        <taxon>Burkholderiales</taxon>
        <taxon>Burkholderiaceae</taxon>
        <taxon>Paraburkholderia</taxon>
    </lineage>
</organism>
<dbReference type="RefSeq" id="WP_020070876.1">
    <property type="nucleotide sequence ID" value="NZ_JAURTK010000003.1"/>
</dbReference>
<evidence type="ECO:0000313" key="2">
    <source>
        <dbReference type="EMBL" id="MDP9647186.1"/>
    </source>
</evidence>
<feature type="transmembrane region" description="Helical" evidence="1">
    <location>
        <begin position="7"/>
        <end position="27"/>
    </location>
</feature>
<name>A0AB73IBM9_9BURK</name>
<evidence type="ECO:0000313" key="5">
    <source>
        <dbReference type="Proteomes" id="UP001229486"/>
    </source>
</evidence>
<dbReference type="GeneID" id="97020742"/>
<dbReference type="Proteomes" id="UP001229486">
    <property type="component" value="Unassembled WGS sequence"/>
</dbReference>
<dbReference type="AlphaFoldDB" id="A0AB73IBM9"/>
<keyword evidence="4" id="KW-1185">Reference proteome</keyword>
<evidence type="ECO:0000313" key="4">
    <source>
        <dbReference type="Proteomes" id="UP001185254"/>
    </source>
</evidence>
<comment type="caution">
    <text evidence="2">The sequence shown here is derived from an EMBL/GenBank/DDBJ whole genome shotgun (WGS) entry which is preliminary data.</text>
</comment>
<dbReference type="Proteomes" id="UP001185254">
    <property type="component" value="Unassembled WGS sequence"/>
</dbReference>
<keyword evidence="1" id="KW-0472">Membrane</keyword>
<keyword evidence="1" id="KW-0812">Transmembrane</keyword>